<dbReference type="RefSeq" id="WP_169380964.1">
    <property type="nucleotide sequence ID" value="NZ_JAAXLA010000013.1"/>
</dbReference>
<name>A0ABX1SAB6_9PSEU</name>
<keyword evidence="3" id="KW-1185">Reference proteome</keyword>
<reference evidence="2 3" key="1">
    <citation type="submission" date="2020-04" db="EMBL/GenBank/DDBJ databases">
        <authorList>
            <person name="Klaysubun C."/>
            <person name="Duangmal K."/>
            <person name="Lipun K."/>
        </authorList>
    </citation>
    <scope>NUCLEOTIDE SEQUENCE [LARGE SCALE GENOMIC DNA]</scope>
    <source>
        <strain evidence="2 3">K10HN5</strain>
    </source>
</reference>
<evidence type="ECO:0000256" key="1">
    <source>
        <dbReference type="SAM" id="Phobius"/>
    </source>
</evidence>
<dbReference type="Proteomes" id="UP000820669">
    <property type="component" value="Unassembled WGS sequence"/>
</dbReference>
<protein>
    <submittedName>
        <fullName evidence="2">Uncharacterized protein</fullName>
    </submittedName>
</protein>
<feature type="transmembrane region" description="Helical" evidence="1">
    <location>
        <begin position="37"/>
        <end position="58"/>
    </location>
</feature>
<dbReference type="EMBL" id="JAAXLA010000013">
    <property type="protein sequence ID" value="NMH97512.1"/>
    <property type="molecule type" value="Genomic_DNA"/>
</dbReference>
<comment type="caution">
    <text evidence="2">The sequence shown here is derived from an EMBL/GenBank/DDBJ whole genome shotgun (WGS) entry which is preliminary data.</text>
</comment>
<organism evidence="2 3">
    <name type="scientific">Pseudonocardia acidicola</name>
    <dbReference type="NCBI Taxonomy" id="2724939"/>
    <lineage>
        <taxon>Bacteria</taxon>
        <taxon>Bacillati</taxon>
        <taxon>Actinomycetota</taxon>
        <taxon>Actinomycetes</taxon>
        <taxon>Pseudonocardiales</taxon>
        <taxon>Pseudonocardiaceae</taxon>
        <taxon>Pseudonocardia</taxon>
    </lineage>
</organism>
<keyword evidence="1" id="KW-1133">Transmembrane helix</keyword>
<gene>
    <name evidence="2" type="ORF">HF526_09335</name>
</gene>
<evidence type="ECO:0000313" key="2">
    <source>
        <dbReference type="EMBL" id="NMH97512.1"/>
    </source>
</evidence>
<sequence length="100" mass="11314">MDESMRKLAMALSWLLANALLLLNVLAMTKILLGLDTVKIVVVLFLCQFFFGLVWGGVERAQRERRETQAELFALVGRHRGDHRSIVVDQDPLPRRDGAP</sequence>
<accession>A0ABX1SAB6</accession>
<evidence type="ECO:0000313" key="3">
    <source>
        <dbReference type="Proteomes" id="UP000820669"/>
    </source>
</evidence>
<proteinExistence type="predicted"/>
<keyword evidence="1" id="KW-0812">Transmembrane</keyword>
<keyword evidence="1" id="KW-0472">Membrane</keyword>